<dbReference type="STRING" id="337097.BHF71_03390"/>
<dbReference type="InterPro" id="IPR008331">
    <property type="entry name" value="Ferritin_DPS_dom"/>
</dbReference>
<evidence type="ECO:0000256" key="8">
    <source>
        <dbReference type="PIRSR" id="PIRSR601519-1"/>
    </source>
</evidence>
<comment type="catalytic activity">
    <reaction evidence="7 9">
        <text>4 Fe(2+) + O2 + 6 H2O = 4 iron(III) oxide-hydroxide + 12 H(+)</text>
        <dbReference type="Rhea" id="RHEA:11972"/>
        <dbReference type="ChEBI" id="CHEBI:15377"/>
        <dbReference type="ChEBI" id="CHEBI:15378"/>
        <dbReference type="ChEBI" id="CHEBI:15379"/>
        <dbReference type="ChEBI" id="CHEBI:29033"/>
        <dbReference type="ChEBI" id="CHEBI:78619"/>
        <dbReference type="EC" id="1.16.3.2"/>
    </reaction>
</comment>
<dbReference type="PANTHER" id="PTHR11431:SF127">
    <property type="entry name" value="BACTERIAL NON-HEME FERRITIN"/>
    <property type="match status" value="1"/>
</dbReference>
<dbReference type="OrthoDB" id="9801481at2"/>
<dbReference type="EMBL" id="MIJF01000056">
    <property type="protein sequence ID" value="OEF98077.1"/>
    <property type="molecule type" value="Genomic_DNA"/>
</dbReference>
<comment type="function">
    <text evidence="1 9">Iron-storage protein.</text>
</comment>
<evidence type="ECO:0000256" key="9">
    <source>
        <dbReference type="RuleBase" id="RU361145"/>
    </source>
</evidence>
<keyword evidence="5" id="KW-0560">Oxidoreductase</keyword>
<comment type="similarity">
    <text evidence="2 9">Belongs to the ferritin family. Prokaryotic subfamily.</text>
</comment>
<dbReference type="InterPro" id="IPR009078">
    <property type="entry name" value="Ferritin-like_SF"/>
</dbReference>
<dbReference type="Pfam" id="PF00210">
    <property type="entry name" value="Ferritin"/>
    <property type="match status" value="1"/>
</dbReference>
<evidence type="ECO:0000313" key="12">
    <source>
        <dbReference type="Proteomes" id="UP000243739"/>
    </source>
</evidence>
<feature type="binding site" evidence="8">
    <location>
        <position position="94"/>
    </location>
    <ligand>
        <name>Fe cation</name>
        <dbReference type="ChEBI" id="CHEBI:24875"/>
        <label>1</label>
    </ligand>
</feature>
<proteinExistence type="inferred from homology"/>
<evidence type="ECO:0000259" key="10">
    <source>
        <dbReference type="PROSITE" id="PS50905"/>
    </source>
</evidence>
<evidence type="ECO:0000256" key="1">
    <source>
        <dbReference type="ARBA" id="ARBA00002485"/>
    </source>
</evidence>
<keyword evidence="12" id="KW-1185">Reference proteome</keyword>
<dbReference type="Gene3D" id="1.20.1260.10">
    <property type="match status" value="1"/>
</dbReference>
<dbReference type="InterPro" id="IPR041719">
    <property type="entry name" value="Ferritin_prok"/>
</dbReference>
<evidence type="ECO:0000256" key="5">
    <source>
        <dbReference type="ARBA" id="ARBA00023002"/>
    </source>
</evidence>
<dbReference type="GO" id="GO:0004322">
    <property type="term" value="F:ferroxidase activity"/>
    <property type="evidence" value="ECO:0007669"/>
    <property type="project" value="TreeGrafter"/>
</dbReference>
<comment type="caution">
    <text evidence="11">The sequence shown here is derived from an EMBL/GenBank/DDBJ whole genome shotgun (WGS) entry which is preliminary data.</text>
</comment>
<dbReference type="Proteomes" id="UP000243739">
    <property type="component" value="Unassembled WGS sequence"/>
</dbReference>
<name>A0A1D2YSU4_9BACI</name>
<dbReference type="InterPro" id="IPR009040">
    <property type="entry name" value="Ferritin-like_diiron"/>
</dbReference>
<dbReference type="GO" id="GO:0008199">
    <property type="term" value="F:ferric iron binding"/>
    <property type="evidence" value="ECO:0007669"/>
    <property type="project" value="InterPro"/>
</dbReference>
<dbReference type="GO" id="GO:0006826">
    <property type="term" value="P:iron ion transport"/>
    <property type="evidence" value="ECO:0007669"/>
    <property type="project" value="InterPro"/>
</dbReference>
<dbReference type="GO" id="GO:0006879">
    <property type="term" value="P:intracellular iron ion homeostasis"/>
    <property type="evidence" value="ECO:0007669"/>
    <property type="project" value="UniProtKB-KW"/>
</dbReference>
<keyword evidence="4 8" id="KW-0479">Metal-binding</keyword>
<evidence type="ECO:0000256" key="7">
    <source>
        <dbReference type="ARBA" id="ARBA00048035"/>
    </source>
</evidence>
<evidence type="ECO:0000313" key="11">
    <source>
        <dbReference type="EMBL" id="OEF98077.1"/>
    </source>
</evidence>
<dbReference type="InterPro" id="IPR001519">
    <property type="entry name" value="Ferritin"/>
</dbReference>
<comment type="subcellular location">
    <subcellularLocation>
        <location evidence="9">Cytoplasm</location>
    </subcellularLocation>
</comment>
<feature type="binding site" evidence="8">
    <location>
        <position position="17"/>
    </location>
    <ligand>
        <name>Fe cation</name>
        <dbReference type="ChEBI" id="CHEBI:24875"/>
        <label>1</label>
    </ligand>
</feature>
<dbReference type="FunFam" id="1.20.1260.10:FF:000001">
    <property type="entry name" value="Non-heme ferritin"/>
    <property type="match status" value="1"/>
</dbReference>
<evidence type="ECO:0000256" key="6">
    <source>
        <dbReference type="ARBA" id="ARBA00023004"/>
    </source>
</evidence>
<dbReference type="PANTHER" id="PTHR11431">
    <property type="entry name" value="FERRITIN"/>
    <property type="match status" value="1"/>
</dbReference>
<evidence type="ECO:0000256" key="4">
    <source>
        <dbReference type="ARBA" id="ARBA00022723"/>
    </source>
</evidence>
<organism evidence="11 12">
    <name type="scientific">Vulcanibacillus modesticaldus</name>
    <dbReference type="NCBI Taxonomy" id="337097"/>
    <lineage>
        <taxon>Bacteria</taxon>
        <taxon>Bacillati</taxon>
        <taxon>Bacillota</taxon>
        <taxon>Bacilli</taxon>
        <taxon>Bacillales</taxon>
        <taxon>Bacillaceae</taxon>
        <taxon>Vulcanibacillus</taxon>
    </lineage>
</organism>
<accession>A0A1D2YSU4</accession>
<feature type="binding site" evidence="8">
    <location>
        <position position="127"/>
    </location>
    <ligand>
        <name>Fe cation</name>
        <dbReference type="ChEBI" id="CHEBI:24875"/>
        <label>1</label>
    </ligand>
</feature>
<dbReference type="AlphaFoldDB" id="A0A1D2YSU4"/>
<dbReference type="PROSITE" id="PS50905">
    <property type="entry name" value="FERRITIN_LIKE"/>
    <property type="match status" value="1"/>
</dbReference>
<dbReference type="GO" id="GO:0005829">
    <property type="term" value="C:cytosol"/>
    <property type="evidence" value="ECO:0007669"/>
    <property type="project" value="TreeGrafter"/>
</dbReference>
<dbReference type="CDD" id="cd01055">
    <property type="entry name" value="Nonheme_Ferritin"/>
    <property type="match status" value="1"/>
</dbReference>
<dbReference type="RefSeq" id="WP_069657377.1">
    <property type="nucleotide sequence ID" value="NZ_MIJF01000056.1"/>
</dbReference>
<gene>
    <name evidence="11" type="ORF">BHF71_03390</name>
</gene>
<sequence length="168" mass="19497">MLSGKLLNALNDQMNFEFESASIYLAMSAYCASEDLDGFAHFFRVQVEEERFHAMKFFDFINDKGGRVIVKGYEDPENEFDSIIDVFEKALEHEKLVTKRIYALQDIATEEKEYSTISFLNWFIDEQVEEEATFESLVKKLKRIGNDSSALYMLNDELAKRVFTPPAE</sequence>
<dbReference type="GO" id="GO:0042802">
    <property type="term" value="F:identical protein binding"/>
    <property type="evidence" value="ECO:0007669"/>
    <property type="project" value="UniProtKB-ARBA"/>
</dbReference>
<dbReference type="EC" id="1.16.3.2" evidence="9"/>
<dbReference type="InterPro" id="IPR012347">
    <property type="entry name" value="Ferritin-like"/>
</dbReference>
<feature type="binding site" evidence="8">
    <location>
        <position position="53"/>
    </location>
    <ligand>
        <name>Fe cation</name>
        <dbReference type="ChEBI" id="CHEBI:24875"/>
        <label>1</label>
    </ligand>
</feature>
<feature type="domain" description="Ferritin-like diiron" evidence="10">
    <location>
        <begin position="1"/>
        <end position="145"/>
    </location>
</feature>
<keyword evidence="3 9" id="KW-0409">Iron storage</keyword>
<reference evidence="11 12" key="1">
    <citation type="submission" date="2016-09" db="EMBL/GenBank/DDBJ databases">
        <title>Draft genome sequence for the type strain of Vulcanibacillus modesticaldus BR, a strictly anaerobic, moderately thermophilic, and nitrate-reducing bacterium from deep sea-hydrothermal vents of the Mid-Atlantic Ridge.</title>
        <authorList>
            <person name="Abin C.A."/>
            <person name="Hollibaugh J.T."/>
        </authorList>
    </citation>
    <scope>NUCLEOTIDE SEQUENCE [LARGE SCALE GENOMIC DNA]</scope>
    <source>
        <strain evidence="11 12">BR</strain>
    </source>
</reference>
<evidence type="ECO:0000256" key="3">
    <source>
        <dbReference type="ARBA" id="ARBA00022434"/>
    </source>
</evidence>
<feature type="binding site" evidence="8">
    <location>
        <position position="50"/>
    </location>
    <ligand>
        <name>Fe cation</name>
        <dbReference type="ChEBI" id="CHEBI:24875"/>
        <label>1</label>
    </ligand>
</feature>
<keyword evidence="9" id="KW-0963">Cytoplasm</keyword>
<protein>
    <recommendedName>
        <fullName evidence="9">Ferritin</fullName>
        <ecNumber evidence="9">1.16.3.2</ecNumber>
    </recommendedName>
</protein>
<dbReference type="GO" id="GO:0008198">
    <property type="term" value="F:ferrous iron binding"/>
    <property type="evidence" value="ECO:0007669"/>
    <property type="project" value="TreeGrafter"/>
</dbReference>
<dbReference type="SUPFAM" id="SSF47240">
    <property type="entry name" value="Ferritin-like"/>
    <property type="match status" value="1"/>
</dbReference>
<keyword evidence="6 8" id="KW-0408">Iron</keyword>
<evidence type="ECO:0000256" key="2">
    <source>
        <dbReference type="ARBA" id="ARBA00006950"/>
    </source>
</evidence>